<keyword evidence="3" id="KW-1185">Reference proteome</keyword>
<evidence type="ECO:0000313" key="2">
    <source>
        <dbReference type="EMBL" id="ORL43801.1"/>
    </source>
</evidence>
<evidence type="ECO:0000256" key="1">
    <source>
        <dbReference type="SAM" id="Phobius"/>
    </source>
</evidence>
<gene>
    <name evidence="2" type="ORF">IIF7_19154</name>
</gene>
<dbReference type="Proteomes" id="UP000192746">
    <property type="component" value="Unassembled WGS sequence"/>
</dbReference>
<reference evidence="2 3" key="1">
    <citation type="submission" date="2013-04" db="EMBL/GenBank/DDBJ databases">
        <title>Zunongwangia sp. 22II14-10F7 Genome Sequencing.</title>
        <authorList>
            <person name="Lai Q."/>
            <person name="Shao Z."/>
        </authorList>
    </citation>
    <scope>NUCLEOTIDE SEQUENCE [LARGE SCALE GENOMIC DNA]</scope>
    <source>
        <strain evidence="2 3">22II14-10F7</strain>
    </source>
</reference>
<feature type="transmembrane region" description="Helical" evidence="1">
    <location>
        <begin position="6"/>
        <end position="23"/>
    </location>
</feature>
<organism evidence="2 3">
    <name type="scientific">Zunongwangia atlantica 22II14-10F7</name>
    <dbReference type="NCBI Taxonomy" id="1185767"/>
    <lineage>
        <taxon>Bacteria</taxon>
        <taxon>Pseudomonadati</taxon>
        <taxon>Bacteroidota</taxon>
        <taxon>Flavobacteriia</taxon>
        <taxon>Flavobacteriales</taxon>
        <taxon>Flavobacteriaceae</taxon>
        <taxon>Zunongwangia</taxon>
    </lineage>
</organism>
<evidence type="ECO:0000313" key="3">
    <source>
        <dbReference type="Proteomes" id="UP000192746"/>
    </source>
</evidence>
<comment type="caution">
    <text evidence="2">The sequence shown here is derived from an EMBL/GenBank/DDBJ whole genome shotgun (WGS) entry which is preliminary data.</text>
</comment>
<dbReference type="EMBL" id="ARYN01000025">
    <property type="protein sequence ID" value="ORL43801.1"/>
    <property type="molecule type" value="Genomic_DNA"/>
</dbReference>
<sequence>MIETINWFIGITFVLSLFIGLILRKDSLAVTGFTLSVLYLTYDMGFQLAKKDFLSAIINAVVLLLVLARIAWVSKQIEEESRTEVRTYSREELIIAKKIYDSNYLANPEDFEDIKGTYEDAQVSIDYLLGIIDADSKKYKKVMYGTRKAES</sequence>
<keyword evidence="1" id="KW-0812">Transmembrane</keyword>
<keyword evidence="1" id="KW-0472">Membrane</keyword>
<feature type="transmembrane region" description="Helical" evidence="1">
    <location>
        <begin position="53"/>
        <end position="72"/>
    </location>
</feature>
<name>A0A1Y1SYF5_9FLAO</name>
<keyword evidence="1" id="KW-1133">Transmembrane helix</keyword>
<dbReference type="AlphaFoldDB" id="A0A1Y1SYF5"/>
<accession>A0A1Y1SYF5</accession>
<dbReference type="STRING" id="1185767.IIF7_19154"/>
<proteinExistence type="predicted"/>
<protein>
    <submittedName>
        <fullName evidence="2">Uncharacterized protein</fullName>
    </submittedName>
</protein>
<feature type="transmembrane region" description="Helical" evidence="1">
    <location>
        <begin position="28"/>
        <end position="47"/>
    </location>
</feature>